<organism evidence="2 3">
    <name type="scientific">Trifolium medium</name>
    <dbReference type="NCBI Taxonomy" id="97028"/>
    <lineage>
        <taxon>Eukaryota</taxon>
        <taxon>Viridiplantae</taxon>
        <taxon>Streptophyta</taxon>
        <taxon>Embryophyta</taxon>
        <taxon>Tracheophyta</taxon>
        <taxon>Spermatophyta</taxon>
        <taxon>Magnoliopsida</taxon>
        <taxon>eudicotyledons</taxon>
        <taxon>Gunneridae</taxon>
        <taxon>Pentapetalae</taxon>
        <taxon>rosids</taxon>
        <taxon>fabids</taxon>
        <taxon>Fabales</taxon>
        <taxon>Fabaceae</taxon>
        <taxon>Papilionoideae</taxon>
        <taxon>50 kb inversion clade</taxon>
        <taxon>NPAAA clade</taxon>
        <taxon>Hologalegina</taxon>
        <taxon>IRL clade</taxon>
        <taxon>Trifolieae</taxon>
        <taxon>Trifolium</taxon>
    </lineage>
</organism>
<evidence type="ECO:0000256" key="1">
    <source>
        <dbReference type="SAM" id="MobiDB-lite"/>
    </source>
</evidence>
<keyword evidence="3" id="KW-1185">Reference proteome</keyword>
<name>A0A392QA88_9FABA</name>
<feature type="compositionally biased region" description="Basic and acidic residues" evidence="1">
    <location>
        <begin position="49"/>
        <end position="76"/>
    </location>
</feature>
<feature type="non-terminal residue" evidence="2">
    <location>
        <position position="134"/>
    </location>
</feature>
<sequence>MKPLRKTTITVLTDEEDEPEVPLHKKKSTSGMGTHATKEVIQASGSYVEENKDRKRKDKMKEKSQNTKVDSGDKSESKKKKKHKKKKSKSFEDKTASTPSIQPSVETDLKEKEDMQLDTILQEPRQEILGKPID</sequence>
<proteinExistence type="predicted"/>
<feature type="compositionally biased region" description="Basic and acidic residues" evidence="1">
    <location>
        <begin position="124"/>
        <end position="134"/>
    </location>
</feature>
<dbReference type="AlphaFoldDB" id="A0A392QA88"/>
<reference evidence="2 3" key="1">
    <citation type="journal article" date="2018" name="Front. Plant Sci.">
        <title>Red Clover (Trifolium pratense) and Zigzag Clover (T. medium) - A Picture of Genomic Similarities and Differences.</title>
        <authorList>
            <person name="Dluhosova J."/>
            <person name="Istvanek J."/>
            <person name="Nedelnik J."/>
            <person name="Repkova J."/>
        </authorList>
    </citation>
    <scope>NUCLEOTIDE SEQUENCE [LARGE SCALE GENOMIC DNA]</scope>
    <source>
        <strain evidence="3">cv. 10/8</strain>
        <tissue evidence="2">Leaf</tissue>
    </source>
</reference>
<feature type="region of interest" description="Disordered" evidence="1">
    <location>
        <begin position="1"/>
        <end position="134"/>
    </location>
</feature>
<feature type="compositionally biased region" description="Basic residues" evidence="1">
    <location>
        <begin position="77"/>
        <end position="88"/>
    </location>
</feature>
<evidence type="ECO:0000313" key="3">
    <source>
        <dbReference type="Proteomes" id="UP000265520"/>
    </source>
</evidence>
<feature type="compositionally biased region" description="Polar residues" evidence="1">
    <location>
        <begin position="96"/>
        <end position="105"/>
    </location>
</feature>
<evidence type="ECO:0000313" key="2">
    <source>
        <dbReference type="EMBL" id="MCI21241.1"/>
    </source>
</evidence>
<accession>A0A392QA88</accession>
<comment type="caution">
    <text evidence="2">The sequence shown here is derived from an EMBL/GenBank/DDBJ whole genome shotgun (WGS) entry which is preliminary data.</text>
</comment>
<protein>
    <submittedName>
        <fullName evidence="2">Uncharacterized protein</fullName>
    </submittedName>
</protein>
<dbReference type="Proteomes" id="UP000265520">
    <property type="component" value="Unassembled WGS sequence"/>
</dbReference>
<dbReference type="EMBL" id="LXQA010123953">
    <property type="protein sequence ID" value="MCI21241.1"/>
    <property type="molecule type" value="Genomic_DNA"/>
</dbReference>